<evidence type="ECO:0000313" key="3">
    <source>
        <dbReference type="EMBL" id="MCR2807678.1"/>
    </source>
</evidence>
<dbReference type="InterPro" id="IPR004298">
    <property type="entry name" value="Nicotian_synth"/>
</dbReference>
<evidence type="ECO:0000256" key="2">
    <source>
        <dbReference type="ARBA" id="ARBA00022691"/>
    </source>
</evidence>
<dbReference type="GO" id="GO:0030410">
    <property type="term" value="F:nicotianamine synthase activity"/>
    <property type="evidence" value="ECO:0007669"/>
    <property type="project" value="InterPro"/>
</dbReference>
<keyword evidence="4" id="KW-1185">Reference proteome</keyword>
<keyword evidence="1" id="KW-0808">Transferase</keyword>
<dbReference type="PANTHER" id="PTHR32266">
    <property type="entry name" value="NICOTIANAMINE SYNTHASE 3"/>
    <property type="match status" value="1"/>
</dbReference>
<evidence type="ECO:0000256" key="1">
    <source>
        <dbReference type="ARBA" id="ARBA00022679"/>
    </source>
</evidence>
<dbReference type="EMBL" id="JANIPJ010000031">
    <property type="protein sequence ID" value="MCR2807678.1"/>
    <property type="molecule type" value="Genomic_DNA"/>
</dbReference>
<dbReference type="PROSITE" id="PS51142">
    <property type="entry name" value="NAS"/>
    <property type="match status" value="1"/>
</dbReference>
<reference evidence="3" key="1">
    <citation type="submission" date="2022-08" db="EMBL/GenBank/DDBJ databases">
        <title>The genomic sequence of strain Paenibacillus sp. SCIV0701.</title>
        <authorList>
            <person name="Zhao H."/>
        </authorList>
    </citation>
    <scope>NUCLEOTIDE SEQUENCE</scope>
    <source>
        <strain evidence="3">SCIV0701</strain>
    </source>
</reference>
<dbReference type="SUPFAM" id="SSF53335">
    <property type="entry name" value="S-adenosyl-L-methionine-dependent methyltransferases"/>
    <property type="match status" value="1"/>
</dbReference>
<gene>
    <name evidence="3" type="ORF">NQZ67_27685</name>
</gene>
<protein>
    <submittedName>
        <fullName evidence="3">Nicotianamine synthase</fullName>
    </submittedName>
</protein>
<dbReference type="Pfam" id="PF03059">
    <property type="entry name" value="NAS"/>
    <property type="match status" value="1"/>
</dbReference>
<dbReference type="Proteomes" id="UP001141950">
    <property type="component" value="Unassembled WGS sequence"/>
</dbReference>
<dbReference type="GO" id="GO:0030418">
    <property type="term" value="P:nicotianamine biosynthetic process"/>
    <property type="evidence" value="ECO:0007669"/>
    <property type="project" value="InterPro"/>
</dbReference>
<organism evidence="3 4">
    <name type="scientific">Paenibacillus soyae</name>
    <dbReference type="NCBI Taxonomy" id="2969249"/>
    <lineage>
        <taxon>Bacteria</taxon>
        <taxon>Bacillati</taxon>
        <taxon>Bacillota</taxon>
        <taxon>Bacilli</taxon>
        <taxon>Bacillales</taxon>
        <taxon>Paenibacillaceae</taxon>
        <taxon>Paenibacillus</taxon>
    </lineage>
</organism>
<accession>A0A9X2MXF9</accession>
<dbReference type="AlphaFoldDB" id="A0A9X2MXF9"/>
<sequence>MEVDSASSTLVAGQALRMQKVDSFIAFLREVNELLQIEIDLSPANLLVTDMIQRLSAQLRSAYLPEEVQAVLGNEYIRRNERKLRDKLSEAEFQAELSDSRLFQHAGNSVLDRASRLPNWNVYIDLVGRELPVLRQIAGRSSHADKSPIVFVGSGPMPLSAIILHLFGDAEVVCLEMDGAAYEASCSLLERIGLGTKVKVALENGEAFDYSPYSRIFVASLVQNKTAVLEQITRTASDPLVAVRTAEGMKQIMYEAVDEAQLRKRGWRIVARTCPEQRLVINSTLFLDRRDSFAGMD</sequence>
<dbReference type="InterPro" id="IPR029063">
    <property type="entry name" value="SAM-dependent_MTases_sf"/>
</dbReference>
<keyword evidence="2" id="KW-0949">S-adenosyl-L-methionine</keyword>
<dbReference type="Gene3D" id="3.40.50.150">
    <property type="entry name" value="Vaccinia Virus protein VP39"/>
    <property type="match status" value="1"/>
</dbReference>
<name>A0A9X2MXF9_9BACL</name>
<evidence type="ECO:0000313" key="4">
    <source>
        <dbReference type="Proteomes" id="UP001141950"/>
    </source>
</evidence>
<proteinExistence type="predicted"/>
<dbReference type="PANTHER" id="PTHR32266:SF12">
    <property type="entry name" value="NICOTIANAMINE SYNTHASE 3"/>
    <property type="match status" value="1"/>
</dbReference>
<comment type="caution">
    <text evidence="3">The sequence shown here is derived from an EMBL/GenBank/DDBJ whole genome shotgun (WGS) entry which is preliminary data.</text>
</comment>
<dbReference type="RefSeq" id="WP_257452368.1">
    <property type="nucleotide sequence ID" value="NZ_JANIPJ010000031.1"/>
</dbReference>